<organism evidence="2">
    <name type="scientific">Catovirus CTV1</name>
    <dbReference type="NCBI Taxonomy" id="1977631"/>
    <lineage>
        <taxon>Viruses</taxon>
        <taxon>Varidnaviria</taxon>
        <taxon>Bamfordvirae</taxon>
        <taxon>Nucleocytoviricota</taxon>
        <taxon>Megaviricetes</taxon>
        <taxon>Imitervirales</taxon>
        <taxon>Mimiviridae</taxon>
        <taxon>Klosneuvirinae</taxon>
        <taxon>Catovirus</taxon>
    </lineage>
</organism>
<gene>
    <name evidence="2" type="ORF">Catovirus_1_832</name>
</gene>
<evidence type="ECO:0000313" key="2">
    <source>
        <dbReference type="EMBL" id="ARF08782.1"/>
    </source>
</evidence>
<sequence>MERSIYHQLLPIYLSILDKTLNYQCKNTTESSKNLKKNKTIKNKIKLKEKNNTD</sequence>
<feature type="region of interest" description="Disordered" evidence="1">
    <location>
        <begin position="28"/>
        <end position="54"/>
    </location>
</feature>
<name>A0A1V0SAP2_9VIRU</name>
<proteinExistence type="predicted"/>
<feature type="compositionally biased region" description="Basic residues" evidence="1">
    <location>
        <begin position="34"/>
        <end position="45"/>
    </location>
</feature>
<evidence type="ECO:0000256" key="1">
    <source>
        <dbReference type="SAM" id="MobiDB-lite"/>
    </source>
</evidence>
<dbReference type="EMBL" id="KY684083">
    <property type="protein sequence ID" value="ARF08782.1"/>
    <property type="molecule type" value="Genomic_DNA"/>
</dbReference>
<protein>
    <submittedName>
        <fullName evidence="2">Uncharacterized protein</fullName>
    </submittedName>
</protein>
<accession>A0A1V0SAP2</accession>
<reference evidence="2" key="1">
    <citation type="journal article" date="2017" name="Science">
        <title>Giant viruses with an expanded complement of translation system components.</title>
        <authorList>
            <person name="Schulz F."/>
            <person name="Yutin N."/>
            <person name="Ivanova N.N."/>
            <person name="Ortega D.R."/>
            <person name="Lee T.K."/>
            <person name="Vierheilig J."/>
            <person name="Daims H."/>
            <person name="Horn M."/>
            <person name="Wagner M."/>
            <person name="Jensen G.J."/>
            <person name="Kyrpides N.C."/>
            <person name="Koonin E.V."/>
            <person name="Woyke T."/>
        </authorList>
    </citation>
    <scope>NUCLEOTIDE SEQUENCE</scope>
    <source>
        <strain evidence="2">CTV1</strain>
    </source>
</reference>